<organism evidence="2 3">
    <name type="scientific">Portunus trituberculatus</name>
    <name type="common">Swimming crab</name>
    <name type="synonym">Neptunus trituberculatus</name>
    <dbReference type="NCBI Taxonomy" id="210409"/>
    <lineage>
        <taxon>Eukaryota</taxon>
        <taxon>Metazoa</taxon>
        <taxon>Ecdysozoa</taxon>
        <taxon>Arthropoda</taxon>
        <taxon>Crustacea</taxon>
        <taxon>Multicrustacea</taxon>
        <taxon>Malacostraca</taxon>
        <taxon>Eumalacostraca</taxon>
        <taxon>Eucarida</taxon>
        <taxon>Decapoda</taxon>
        <taxon>Pleocyemata</taxon>
        <taxon>Brachyura</taxon>
        <taxon>Eubrachyura</taxon>
        <taxon>Portunoidea</taxon>
        <taxon>Portunidae</taxon>
        <taxon>Portuninae</taxon>
        <taxon>Portunus</taxon>
    </lineage>
</organism>
<dbReference type="Proteomes" id="UP000324222">
    <property type="component" value="Unassembled WGS sequence"/>
</dbReference>
<evidence type="ECO:0000313" key="2">
    <source>
        <dbReference type="EMBL" id="MPC45786.1"/>
    </source>
</evidence>
<evidence type="ECO:0000256" key="1">
    <source>
        <dbReference type="SAM" id="MobiDB-lite"/>
    </source>
</evidence>
<name>A0A5B7FK01_PORTR</name>
<feature type="region of interest" description="Disordered" evidence="1">
    <location>
        <begin position="1"/>
        <end position="30"/>
    </location>
</feature>
<keyword evidence="3" id="KW-1185">Reference proteome</keyword>
<accession>A0A5B7FK01</accession>
<dbReference type="OrthoDB" id="1914453at2759"/>
<evidence type="ECO:0000313" key="3">
    <source>
        <dbReference type="Proteomes" id="UP000324222"/>
    </source>
</evidence>
<protein>
    <submittedName>
        <fullName evidence="2">Uncharacterized protein</fullName>
    </submittedName>
</protein>
<comment type="caution">
    <text evidence="2">The sequence shown here is derived from an EMBL/GenBank/DDBJ whole genome shotgun (WGS) entry which is preliminary data.</text>
</comment>
<dbReference type="EMBL" id="VSRR010006892">
    <property type="protein sequence ID" value="MPC45786.1"/>
    <property type="molecule type" value="Genomic_DNA"/>
</dbReference>
<dbReference type="AlphaFoldDB" id="A0A5B7FK01"/>
<reference evidence="2 3" key="1">
    <citation type="submission" date="2019-05" db="EMBL/GenBank/DDBJ databases">
        <title>Another draft genome of Portunus trituberculatus and its Hox gene families provides insights of decapod evolution.</title>
        <authorList>
            <person name="Jeong J.-H."/>
            <person name="Song I."/>
            <person name="Kim S."/>
            <person name="Choi T."/>
            <person name="Kim D."/>
            <person name="Ryu S."/>
            <person name="Kim W."/>
        </authorList>
    </citation>
    <scope>NUCLEOTIDE SEQUENCE [LARGE SCALE GENOMIC DNA]</scope>
    <source>
        <tissue evidence="2">Muscle</tissue>
    </source>
</reference>
<feature type="region of interest" description="Disordered" evidence="1">
    <location>
        <begin position="85"/>
        <end position="118"/>
    </location>
</feature>
<proteinExistence type="predicted"/>
<sequence length="158" mass="17619">MLREGAGKPASVAESHHLADSRSSQPRGLRSLESRVVRRVAAKFELKSPSVHLVVCGHLTTKSEFRQAEICQMLRNRTTILSELTSQRSRESSGEDLTIEWSSSDEEENESSAPATSLLVLDSNTRSGFDWVKHLQTPKKLLNDDVDGMESTKKKLLK</sequence>
<gene>
    <name evidence="2" type="ORF">E2C01_039491</name>
</gene>